<evidence type="ECO:0000313" key="2">
    <source>
        <dbReference type="Proteomes" id="UP000092598"/>
    </source>
</evidence>
<dbReference type="AlphaFoldDB" id="A0A1B1M5M4"/>
<dbReference type="STRING" id="1915.SLINC_1499"/>
<dbReference type="Proteomes" id="UP000092598">
    <property type="component" value="Chromosome"/>
</dbReference>
<dbReference type="EMBL" id="CP016438">
    <property type="protein sequence ID" value="ANS63723.1"/>
    <property type="molecule type" value="Genomic_DNA"/>
</dbReference>
<evidence type="ECO:0000313" key="1">
    <source>
        <dbReference type="EMBL" id="ANS63723.1"/>
    </source>
</evidence>
<organism evidence="1 2">
    <name type="scientific">Streptomyces lincolnensis</name>
    <dbReference type="NCBI Taxonomy" id="1915"/>
    <lineage>
        <taxon>Bacteria</taxon>
        <taxon>Bacillati</taxon>
        <taxon>Actinomycetota</taxon>
        <taxon>Actinomycetes</taxon>
        <taxon>Kitasatosporales</taxon>
        <taxon>Streptomycetaceae</taxon>
        <taxon>Streptomyces</taxon>
    </lineage>
</organism>
<dbReference type="Gene3D" id="2.130.10.10">
    <property type="entry name" value="YVTN repeat-like/Quinoprotein amine dehydrogenase"/>
    <property type="match status" value="1"/>
</dbReference>
<gene>
    <name evidence="1" type="ORF">SLINC_1499</name>
</gene>
<dbReference type="KEGG" id="sls:SLINC_1499"/>
<keyword evidence="2" id="KW-1185">Reference proteome</keyword>
<dbReference type="InterPro" id="IPR015943">
    <property type="entry name" value="WD40/YVTN_repeat-like_dom_sf"/>
</dbReference>
<reference evidence="1 2" key="1">
    <citation type="submission" date="2016-07" db="EMBL/GenBank/DDBJ databases">
        <title>Enhancement of antibiotic productionsby engineered nitrateutilization in actinobacteria.</title>
        <authorList>
            <person name="Meng S.C."/>
        </authorList>
    </citation>
    <scope>NUCLEOTIDE SEQUENCE [LARGE SCALE GENOMIC DNA]</scope>
    <source>
        <strain evidence="1 2">NRRL 2936</strain>
    </source>
</reference>
<dbReference type="RefSeq" id="WP_067428418.1">
    <property type="nucleotide sequence ID" value="NZ_CP016438.1"/>
</dbReference>
<dbReference type="OrthoDB" id="3443514at2"/>
<accession>A0A1B1M5M4</accession>
<proteinExistence type="predicted"/>
<dbReference type="SUPFAM" id="SSF101898">
    <property type="entry name" value="NHL repeat"/>
    <property type="match status" value="1"/>
</dbReference>
<sequence length="567" mass="59184">MTADSAPHWSRPAAGREPAAAALLSWLGDPRAPGLAVVTGAEGSGKSRLLAWLIGHGTRPGTVGERRIHGFVPLPGQTATTATWMLGQQLSIAARSPGDLLAALAADGRRTVIALPDLHGAEQPASLVELALDMAQLEHVRVLVEVRAGTEWEQALTAGLCARMDLDEPQWTDETRRASWEAAHPDVRAGLAERDPEPEEPFDLDDPVSVCAADPWSVTTAYERSEESHGGLRAAWLRSGASLTREQPAAERALVLLAALGDAGDPRLPALLDSAAQDASWTVVWHRVRGDVTPPWPGPARSLTAGTGPLAGQLVVTDHQGTVRVLDAENAGSTGRLPLPVPGARATAEHGDGTVSVLDEHGVLHTQSAAESAKPKGITALLDDGPSAREQLLTAVQQYTRRRQEAVTALTAVGDGVVLGDEAGTVHVVTVGAEPRTATVHRGRVTAVAATALPVSAEGDTVVLLYTGGADGTVRAWAPHTDPMPEPVAARDCAVTAVAVGTADAGLVLAIAWADGLVEHRALDDDRLSTFHPGSQAHALAFTAEGDLVVGTDEALVRMRVCPRTPR</sequence>
<name>A0A1B1M5M4_STRLN</name>
<protein>
    <submittedName>
        <fullName evidence="1">Uncharacterized protein</fullName>
    </submittedName>
</protein>
<dbReference type="PATRIC" id="fig|1915.4.peg.1706"/>